<comment type="caution">
    <text evidence="2">The sequence shown here is derived from an EMBL/GenBank/DDBJ whole genome shotgun (WGS) entry which is preliminary data.</text>
</comment>
<reference evidence="3" key="1">
    <citation type="submission" date="2016-10" db="EMBL/GenBank/DDBJ databases">
        <title>Frankia sp. NRRL B-16386 Genome sequencing.</title>
        <authorList>
            <person name="Ghodhbane-Gtari F."/>
            <person name="Swanson E."/>
            <person name="Gueddou A."/>
            <person name="Hezbri K."/>
            <person name="Ktari K."/>
            <person name="Nouioui I."/>
            <person name="Morris K."/>
            <person name="Simpson S."/>
            <person name="Abebe-Akele F."/>
            <person name="Thomas K."/>
            <person name="Gtari M."/>
            <person name="Tisa L.S."/>
        </authorList>
    </citation>
    <scope>NUCLEOTIDE SEQUENCE [LARGE SCALE GENOMIC DNA]</scope>
    <source>
        <strain evidence="3">NRRL B-16386</strain>
    </source>
</reference>
<dbReference type="STRING" id="1834516.BL253_12065"/>
<proteinExistence type="predicted"/>
<dbReference type="EMBL" id="MOMC01000022">
    <property type="protein sequence ID" value="ONH30912.1"/>
    <property type="molecule type" value="Genomic_DNA"/>
</dbReference>
<dbReference type="AlphaFoldDB" id="A0A1V2ICJ9"/>
<feature type="domain" description="Alpha/beta hydrolase" evidence="1">
    <location>
        <begin position="8"/>
        <end position="423"/>
    </location>
</feature>
<sequence length="432" mass="44951">MLASPVPADVAAVGYVERELAAAGTATAYRAAGELTADGRWAFEPAGTAPYRTRVVVRRPATAERFSGTAVVEWLNVSSGHDADVVWASNHEEITRRGHAWVGVSAQLIGVAGGPVLASPVEGADAPGLVGTDPERYGSLVHPGDGFAFDVFTQTARSVRDGTLLGGLTPRLVLAAGQSQSAYAMVTYVNGVEPLVRGLFDGYLLHSRGLGALNLAAPGEPAGLHALTATSPALVREDTGTPVLIVQAEGDLNQVLHSLGSRQDDLERVRTWEVAGAAHADQHTVGPFADLLGCGVDVNDAPMHVVVKAALRALETWARDGTPPAASPRIETAGGEIVRDRDGIALGGIRTPPVDVPVDVLSGVPGPNPSVICQLFGSTTALPAARVAELHPSRAHYLARYTAAVDRLVADGFALAEDREALLAYAQPDRIS</sequence>
<dbReference type="Pfam" id="PF20091">
    <property type="entry name" value="Abhydrolase_10"/>
    <property type="match status" value="1"/>
</dbReference>
<evidence type="ECO:0000313" key="2">
    <source>
        <dbReference type="EMBL" id="ONH30912.1"/>
    </source>
</evidence>
<organism evidence="2 3">
    <name type="scientific">Pseudofrankia asymbiotica</name>
    <dbReference type="NCBI Taxonomy" id="1834516"/>
    <lineage>
        <taxon>Bacteria</taxon>
        <taxon>Bacillati</taxon>
        <taxon>Actinomycetota</taxon>
        <taxon>Actinomycetes</taxon>
        <taxon>Frankiales</taxon>
        <taxon>Frankiaceae</taxon>
        <taxon>Pseudofrankia</taxon>
    </lineage>
</organism>
<name>A0A1V2ICJ9_9ACTN</name>
<protein>
    <recommendedName>
        <fullName evidence="1">Alpha/beta hydrolase domain-containing protein</fullName>
    </recommendedName>
</protein>
<accession>A0A1V2ICJ9</accession>
<dbReference type="InterPro" id="IPR045394">
    <property type="entry name" value="Abhydrolase_dom"/>
</dbReference>
<dbReference type="Proteomes" id="UP000188929">
    <property type="component" value="Unassembled WGS sequence"/>
</dbReference>
<keyword evidence="3" id="KW-1185">Reference proteome</keyword>
<evidence type="ECO:0000313" key="3">
    <source>
        <dbReference type="Proteomes" id="UP000188929"/>
    </source>
</evidence>
<gene>
    <name evidence="2" type="ORF">BL253_12065</name>
</gene>
<evidence type="ECO:0000259" key="1">
    <source>
        <dbReference type="Pfam" id="PF20091"/>
    </source>
</evidence>